<feature type="compositionally biased region" description="Polar residues" evidence="1">
    <location>
        <begin position="280"/>
        <end position="298"/>
    </location>
</feature>
<feature type="region of interest" description="Disordered" evidence="1">
    <location>
        <begin position="173"/>
        <end position="580"/>
    </location>
</feature>
<dbReference type="InterPro" id="IPR049521">
    <property type="entry name" value="CIROZ_b"/>
</dbReference>
<feature type="compositionally biased region" description="Polar residues" evidence="1">
    <location>
        <begin position="314"/>
        <end position="331"/>
    </location>
</feature>
<organism evidence="3 4">
    <name type="scientific">Chinchilla lanigera</name>
    <name type="common">Long-tailed chinchilla</name>
    <name type="synonym">Chinchilla villidera</name>
    <dbReference type="NCBI Taxonomy" id="34839"/>
    <lineage>
        <taxon>Eukaryota</taxon>
        <taxon>Metazoa</taxon>
        <taxon>Chordata</taxon>
        <taxon>Craniata</taxon>
        <taxon>Vertebrata</taxon>
        <taxon>Euteleostomi</taxon>
        <taxon>Mammalia</taxon>
        <taxon>Eutheria</taxon>
        <taxon>Euarchontoglires</taxon>
        <taxon>Glires</taxon>
        <taxon>Rodentia</taxon>
        <taxon>Hystricomorpha</taxon>
        <taxon>Chinchillidae</taxon>
        <taxon>Chinchilla</taxon>
    </lineage>
</organism>
<dbReference type="Ensembl" id="ENSCLAT00000007246.1">
    <property type="protein sequence ID" value="ENSCLAP00000007134.1"/>
    <property type="gene ID" value="ENSCLAG00000005018.1"/>
</dbReference>
<keyword evidence="4" id="KW-1185">Reference proteome</keyword>
<dbReference type="AlphaFoldDB" id="A0A8C2UZK7"/>
<dbReference type="InterPro" id="IPR027956">
    <property type="entry name" value="CIROZ"/>
</dbReference>
<evidence type="ECO:0000313" key="4">
    <source>
        <dbReference type="Proteomes" id="UP000694398"/>
    </source>
</evidence>
<name>A0A8C2UZK7_CHILA</name>
<dbReference type="Pfam" id="PF15094">
    <property type="entry name" value="DUF4556"/>
    <property type="match status" value="1"/>
</dbReference>
<dbReference type="PANTHER" id="PTHR38653:SF1">
    <property type="entry name" value="GENE 572-RELATED"/>
    <property type="match status" value="1"/>
</dbReference>
<dbReference type="OMA" id="PWAPTGQ"/>
<evidence type="ECO:0000256" key="1">
    <source>
        <dbReference type="SAM" id="MobiDB-lite"/>
    </source>
</evidence>
<proteinExistence type="predicted"/>
<dbReference type="PANTHER" id="PTHR38653">
    <property type="entry name" value="GENE 572-RELATED"/>
    <property type="match status" value="1"/>
</dbReference>
<feature type="compositionally biased region" description="Polar residues" evidence="1">
    <location>
        <begin position="194"/>
        <end position="204"/>
    </location>
</feature>
<feature type="domain" description="CIROZ beta" evidence="2">
    <location>
        <begin position="56"/>
        <end position="160"/>
    </location>
</feature>
<accession>A0A8C2UZK7</accession>
<feature type="compositionally biased region" description="Basic and acidic residues" evidence="1">
    <location>
        <begin position="389"/>
        <end position="398"/>
    </location>
</feature>
<evidence type="ECO:0000259" key="2">
    <source>
        <dbReference type="Pfam" id="PF15094"/>
    </source>
</evidence>
<dbReference type="GeneTree" id="ENSGT00390000003592"/>
<feature type="compositionally biased region" description="Low complexity" evidence="1">
    <location>
        <begin position="511"/>
        <end position="525"/>
    </location>
</feature>
<protein>
    <submittedName>
        <fullName evidence="3">Chromosome 1 open reading frame 127</fullName>
    </submittedName>
</protein>
<sequence length="580" mass="60127">MGLYVDISTTMVTVQSPRQDLLQRQAVLNKSVELLPLWLVSGGYAYSLEAACPPVSSRPGSEVLVHIPRQRLGLVKRGSHFEEALSLKSLQVHQASTSTVTESKDFVVVSIPAAALLQAQPCQEPRGAPGTQAFYSVDLSLEFTESATPVLWTAENYFRCVGSETELPASAATLKTPSSRLPPEPETPPAGSLPSASSQSQDTGPATLAQLEPGPVLQTATERPTERSWVSAAPVSPGAPLDQGCPQAPLGETGLPQPSPASATLSSGPPGAVQAGPRPSQRNLPASTASATYLSSEASFPPSPSWRSDPSEASLGSGQPVTPTTSSQQDPAHSPGSPLPAGVDVAVMEPTQAGKEFQPSTRPRVTRLAEESGSPHSRRLPQETSPVAEAERPPESGRHLPGGMSRESLDRSSPRLRQGTEGPRLTTLPGTDATFFSPGGWQPDTGAGLGTLGPEPPGRPRISPAGSLTGLPESPVASTSKRPATPSVEGSDRAPDLESAPEGTVGWPEWGTRTPGPLPLSTLSLQVPAGSAAPSLAEPGNPFPAGHRALPPHDPPEAAAATSPENRGPPKLLRSVERAL</sequence>
<reference evidence="3" key="2">
    <citation type="submission" date="2025-09" db="UniProtKB">
        <authorList>
            <consortium name="Ensembl"/>
        </authorList>
    </citation>
    <scope>IDENTIFICATION</scope>
</reference>
<dbReference type="Proteomes" id="UP000694398">
    <property type="component" value="Unassembled WGS sequence"/>
</dbReference>
<evidence type="ECO:0000313" key="3">
    <source>
        <dbReference type="Ensembl" id="ENSCLAP00000007134.1"/>
    </source>
</evidence>
<gene>
    <name evidence="3" type="primary">C1orf127</name>
    <name evidence="3" type="synonym">CIROZ</name>
</gene>
<reference evidence="3" key="1">
    <citation type="submission" date="2025-08" db="UniProtKB">
        <authorList>
            <consortium name="Ensembl"/>
        </authorList>
    </citation>
    <scope>IDENTIFICATION</scope>
</reference>